<evidence type="ECO:0000256" key="2">
    <source>
        <dbReference type="ARBA" id="ARBA00022853"/>
    </source>
</evidence>
<proteinExistence type="predicted"/>
<dbReference type="InterPro" id="IPR000953">
    <property type="entry name" value="Chromo/chromo_shadow_dom"/>
</dbReference>
<dbReference type="InterPro" id="IPR016197">
    <property type="entry name" value="Chromo-like_dom_sf"/>
</dbReference>
<evidence type="ECO:0000256" key="4">
    <source>
        <dbReference type="ARBA" id="ARBA00023163"/>
    </source>
</evidence>
<dbReference type="GO" id="GO:0000123">
    <property type="term" value="C:histone acetyltransferase complex"/>
    <property type="evidence" value="ECO:0007669"/>
    <property type="project" value="TreeGrafter"/>
</dbReference>
<evidence type="ECO:0000256" key="1">
    <source>
        <dbReference type="ARBA" id="ARBA00004123"/>
    </source>
</evidence>
<dbReference type="Gene3D" id="2.30.30.140">
    <property type="match status" value="1"/>
</dbReference>
<dbReference type="InterPro" id="IPR008676">
    <property type="entry name" value="MRG"/>
</dbReference>
<dbReference type="InterPro" id="IPR053820">
    <property type="entry name" value="MSL3_chromo-like"/>
</dbReference>
<feature type="compositionally biased region" description="Polar residues" evidence="6">
    <location>
        <begin position="30"/>
        <end position="43"/>
    </location>
</feature>
<feature type="compositionally biased region" description="Basic and acidic residues" evidence="6">
    <location>
        <begin position="192"/>
        <end position="208"/>
    </location>
</feature>
<reference evidence="9" key="1">
    <citation type="journal article" date="2023" name="Proc. Natl. Acad. Sci. U.S.A.">
        <title>Genomic and structural basis for evolution of tropane alkaloid biosynthesis.</title>
        <authorList>
            <person name="Wanga Y.-J."/>
            <person name="Taina T."/>
            <person name="Yua J.-Y."/>
            <person name="Lia J."/>
            <person name="Xua B."/>
            <person name="Chenc J."/>
            <person name="D'Auriad J.C."/>
            <person name="Huanga J.-P."/>
            <person name="Huanga S.-X."/>
        </authorList>
    </citation>
    <scope>NUCLEOTIDE SEQUENCE [LARGE SCALE GENOMIC DNA]</scope>
    <source>
        <strain evidence="9">cv. KIB-2019</strain>
    </source>
</reference>
<keyword evidence="3" id="KW-0805">Transcription regulation</keyword>
<dbReference type="GO" id="GO:1990841">
    <property type="term" value="F:promoter-specific chromatin binding"/>
    <property type="evidence" value="ECO:0007669"/>
    <property type="project" value="UniProtKB-ARBA"/>
</dbReference>
<feature type="region of interest" description="Disordered" evidence="6">
    <location>
        <begin position="192"/>
        <end position="250"/>
    </location>
</feature>
<evidence type="ECO:0000313" key="8">
    <source>
        <dbReference type="EMBL" id="KAJ8538120.1"/>
    </source>
</evidence>
<feature type="region of interest" description="Disordered" evidence="6">
    <location>
        <begin position="81"/>
        <end position="120"/>
    </location>
</feature>
<keyword evidence="5" id="KW-0539">Nucleus</keyword>
<dbReference type="InterPro" id="IPR026541">
    <property type="entry name" value="MRG_dom"/>
</dbReference>
<dbReference type="InterPro" id="IPR038217">
    <property type="entry name" value="MRG_C_sf"/>
</dbReference>
<dbReference type="PROSITE" id="PS51640">
    <property type="entry name" value="MRG"/>
    <property type="match status" value="1"/>
</dbReference>
<evidence type="ECO:0000256" key="3">
    <source>
        <dbReference type="ARBA" id="ARBA00023015"/>
    </source>
</evidence>
<dbReference type="SMART" id="SM00298">
    <property type="entry name" value="CHROMO"/>
    <property type="match status" value="1"/>
</dbReference>
<evidence type="ECO:0000259" key="7">
    <source>
        <dbReference type="SMART" id="SM00298"/>
    </source>
</evidence>
<dbReference type="GO" id="GO:0048586">
    <property type="term" value="P:regulation of long-day photoperiodism, flowering"/>
    <property type="evidence" value="ECO:0007669"/>
    <property type="project" value="UniProtKB-ARBA"/>
</dbReference>
<dbReference type="Pfam" id="PF22732">
    <property type="entry name" value="MSL3_chromo-like"/>
    <property type="match status" value="1"/>
</dbReference>
<dbReference type="FunFam" id="1.10.274.30:FF:000005">
    <property type="entry name" value="Chromatin modification-related protein EAF3"/>
    <property type="match status" value="1"/>
</dbReference>
<dbReference type="CDD" id="cd18983">
    <property type="entry name" value="CBD_MSL3_like"/>
    <property type="match status" value="1"/>
</dbReference>
<evidence type="ECO:0000256" key="5">
    <source>
        <dbReference type="ARBA" id="ARBA00023242"/>
    </source>
</evidence>
<dbReference type="Pfam" id="PF05712">
    <property type="entry name" value="MRG"/>
    <property type="match status" value="1"/>
</dbReference>
<dbReference type="GO" id="GO:0006325">
    <property type="term" value="P:chromatin organization"/>
    <property type="evidence" value="ECO:0007669"/>
    <property type="project" value="UniProtKB-KW"/>
</dbReference>
<feature type="compositionally biased region" description="Polar residues" evidence="6">
    <location>
        <begin position="8"/>
        <end position="19"/>
    </location>
</feature>
<evidence type="ECO:0000313" key="9">
    <source>
        <dbReference type="Proteomes" id="UP001152561"/>
    </source>
</evidence>
<feature type="compositionally biased region" description="Basic and acidic residues" evidence="6">
    <location>
        <begin position="231"/>
        <end position="242"/>
    </location>
</feature>
<comment type="caution">
    <text evidence="8">The sequence shown here is derived from an EMBL/GenBank/DDBJ whole genome shotgun (WGS) entry which is preliminary data.</text>
</comment>
<dbReference type="GO" id="GO:0005634">
    <property type="term" value="C:nucleus"/>
    <property type="evidence" value="ECO:0007669"/>
    <property type="project" value="UniProtKB-SubCell"/>
</dbReference>
<organism evidence="8 9">
    <name type="scientific">Anisodus acutangulus</name>
    <dbReference type="NCBI Taxonomy" id="402998"/>
    <lineage>
        <taxon>Eukaryota</taxon>
        <taxon>Viridiplantae</taxon>
        <taxon>Streptophyta</taxon>
        <taxon>Embryophyta</taxon>
        <taxon>Tracheophyta</taxon>
        <taxon>Spermatophyta</taxon>
        <taxon>Magnoliopsida</taxon>
        <taxon>eudicotyledons</taxon>
        <taxon>Gunneridae</taxon>
        <taxon>Pentapetalae</taxon>
        <taxon>asterids</taxon>
        <taxon>lamiids</taxon>
        <taxon>Solanales</taxon>
        <taxon>Solanaceae</taxon>
        <taxon>Solanoideae</taxon>
        <taxon>Hyoscyameae</taxon>
        <taxon>Anisodus</taxon>
    </lineage>
</organism>
<feature type="region of interest" description="Disordered" evidence="6">
    <location>
        <begin position="1"/>
        <end position="43"/>
    </location>
</feature>
<dbReference type="EMBL" id="JAJAGQ010000017">
    <property type="protein sequence ID" value="KAJ8538120.1"/>
    <property type="molecule type" value="Genomic_DNA"/>
</dbReference>
<keyword evidence="9" id="KW-1185">Reference proteome</keyword>
<dbReference type="AlphaFoldDB" id="A0A9Q1R341"/>
<dbReference type="OrthoDB" id="124855at2759"/>
<dbReference type="Proteomes" id="UP001152561">
    <property type="component" value="Unassembled WGS sequence"/>
</dbReference>
<keyword evidence="2" id="KW-0156">Chromatin regulator</keyword>
<feature type="compositionally biased region" description="Polar residues" evidence="6">
    <location>
        <begin position="87"/>
        <end position="103"/>
    </location>
</feature>
<protein>
    <recommendedName>
        <fullName evidence="7">Chromo domain-containing protein</fullName>
    </recommendedName>
</protein>
<sequence>MRTPTPNPSGFRSSVNSPPDLSKFIFRRTPTPNLSEFRSPVNLSPSNMSEIFGDQREAGSFLVRLKKLSECRHIIISSATRSKKNQEMGSSNGAGVMENSTPVSEEGGATTTHETDIDMDDNEAELAVDSSRFQEGEKVLAFHSQQLYEAKVQKAEFQMREWRYFVHYLGWNKNWDEWVGIDRLMKHTEENVQKQQELKKKQDTDKNGKAAHGSQMKTKGSAGGRGRKRKSDIPQKDKDGPPPEKLVNIQIPPQLKKQLIDDGEFVNHLGKLVRLPRSPNVDEIIKKYHDYRLKRDGEISDSVGEILSGLQCYFNKALPAMLLYKNEREQFQESIRDNVSPSSVYGAEHLLRLFVKLPEILFYASIEDETLTELKQKLQDFLRFLQKNQSAFFLSTYHSAEFDVAGKKQDN</sequence>
<keyword evidence="4" id="KW-0804">Transcription</keyword>
<feature type="domain" description="Chromo" evidence="7">
    <location>
        <begin position="133"/>
        <end position="200"/>
    </location>
</feature>
<dbReference type="Gene3D" id="1.10.274.30">
    <property type="entry name" value="MRG domain"/>
    <property type="match status" value="1"/>
</dbReference>
<dbReference type="SUPFAM" id="SSF54160">
    <property type="entry name" value="Chromo domain-like"/>
    <property type="match status" value="1"/>
</dbReference>
<dbReference type="GO" id="GO:0006355">
    <property type="term" value="P:regulation of DNA-templated transcription"/>
    <property type="evidence" value="ECO:0007669"/>
    <property type="project" value="InterPro"/>
</dbReference>
<gene>
    <name evidence="8" type="ORF">K7X08_014660</name>
</gene>
<dbReference type="PANTHER" id="PTHR10880">
    <property type="entry name" value="MORTALITY FACTOR 4-LIKE PROTEIN"/>
    <property type="match status" value="1"/>
</dbReference>
<comment type="subcellular location">
    <subcellularLocation>
        <location evidence="1">Nucleus</location>
    </subcellularLocation>
</comment>
<dbReference type="PANTHER" id="PTHR10880:SF44">
    <property type="entry name" value="PROTEIN MRG2"/>
    <property type="match status" value="1"/>
</dbReference>
<name>A0A9Q1R341_9SOLA</name>
<evidence type="ECO:0000256" key="6">
    <source>
        <dbReference type="SAM" id="MobiDB-lite"/>
    </source>
</evidence>
<accession>A0A9Q1R341</accession>